<evidence type="ECO:0000313" key="1">
    <source>
        <dbReference type="EMBL" id="QGZ34124.1"/>
    </source>
</evidence>
<accession>A0A857C5D5</accession>
<dbReference type="RefSeq" id="WP_158193107.1">
    <property type="nucleotide sequence ID" value="NZ_CP046908.1"/>
</dbReference>
<dbReference type="Proteomes" id="UP000435648">
    <property type="component" value="Chromosome"/>
</dbReference>
<dbReference type="EMBL" id="CP046908">
    <property type="protein sequence ID" value="QGZ34124.1"/>
    <property type="molecule type" value="Genomic_DNA"/>
</dbReference>
<name>A0A857C5D5_9HYPH</name>
<dbReference type="KEGG" id="siw:GH266_06115"/>
<proteinExistence type="predicted"/>
<reference evidence="1 2" key="1">
    <citation type="submission" date="2019-12" db="EMBL/GenBank/DDBJ databases">
        <title>The genome of Stappia indica PHM037.</title>
        <authorList>
            <person name="Kacar D."/>
            <person name="Galan B."/>
            <person name="Canedo L."/>
            <person name="Rodriguez P."/>
            <person name="de la Calle F."/>
            <person name="Garcia J.L."/>
        </authorList>
    </citation>
    <scope>NUCLEOTIDE SEQUENCE [LARGE SCALE GENOMIC DNA]</scope>
    <source>
        <strain evidence="1 2">PHM037</strain>
    </source>
</reference>
<organism evidence="1 2">
    <name type="scientific">Stappia indica</name>
    <dbReference type="NCBI Taxonomy" id="538381"/>
    <lineage>
        <taxon>Bacteria</taxon>
        <taxon>Pseudomonadati</taxon>
        <taxon>Pseudomonadota</taxon>
        <taxon>Alphaproteobacteria</taxon>
        <taxon>Hyphomicrobiales</taxon>
        <taxon>Stappiaceae</taxon>
        <taxon>Stappia</taxon>
    </lineage>
</organism>
<evidence type="ECO:0000313" key="2">
    <source>
        <dbReference type="Proteomes" id="UP000435648"/>
    </source>
</evidence>
<sequence>MKIVIRFFRVREADGAHAIVGCEMAEAVDRDDAIALAARLLASLDMPQRPDGVTITDAAGAPLHSALFTTGRETTEADSHEHHQA</sequence>
<gene>
    <name evidence="1" type="ORF">GH266_06115</name>
</gene>
<dbReference type="AlphaFoldDB" id="A0A857C5D5"/>
<dbReference type="OrthoDB" id="8020285at2"/>
<protein>
    <submittedName>
        <fullName evidence="1">Uncharacterized protein</fullName>
    </submittedName>
</protein>